<reference evidence="4 5" key="2">
    <citation type="journal article" date="2019" name="Nat. Med.">
        <title>A library of human gut bacterial isolates paired with longitudinal multiomics data enables mechanistic microbiome research.</title>
        <authorList>
            <person name="Poyet M."/>
            <person name="Groussin M."/>
            <person name="Gibbons S.M."/>
            <person name="Avila-Pacheco J."/>
            <person name="Jiang X."/>
            <person name="Kearney S.M."/>
            <person name="Perrotta A.R."/>
            <person name="Berdy B."/>
            <person name="Zhao S."/>
            <person name="Lieberman T.D."/>
            <person name="Swanson P.K."/>
            <person name="Smith M."/>
            <person name="Roesemann S."/>
            <person name="Alexander J.E."/>
            <person name="Rich S.A."/>
            <person name="Livny J."/>
            <person name="Vlamakis H."/>
            <person name="Clish C."/>
            <person name="Bullock K."/>
            <person name="Deik A."/>
            <person name="Scott J."/>
            <person name="Pierce K.A."/>
            <person name="Xavier R.J."/>
            <person name="Alm E.J."/>
        </authorList>
    </citation>
    <scope>NUCLEOTIDE SEQUENCE [LARGE SCALE GENOMIC DNA]</scope>
    <source>
        <strain evidence="2 5">BIOML-A13</strain>
        <strain evidence="3 4">BIOML-A3</strain>
    </source>
</reference>
<proteinExistence type="predicted"/>
<name>A0A3G9GRF3_9FIRM</name>
<keyword evidence="4" id="KW-1185">Reference proteome</keyword>
<dbReference type="Proteomes" id="UP000443070">
    <property type="component" value="Unassembled WGS sequence"/>
</dbReference>
<protein>
    <submittedName>
        <fullName evidence="2">DUF2589 domain-containing protein</fullName>
    </submittedName>
</protein>
<gene>
    <name evidence="1" type="ORF">BN533_02026</name>
    <name evidence="2" type="ORF">GMD11_01075</name>
    <name evidence="3" type="ORF">GMD18_01070</name>
</gene>
<comment type="caution">
    <text evidence="1">The sequence shown here is derived from an EMBL/GenBank/DDBJ whole genome shotgun (WGS) entry which is preliminary data.</text>
</comment>
<evidence type="ECO:0000313" key="5">
    <source>
        <dbReference type="Proteomes" id="UP000484547"/>
    </source>
</evidence>
<dbReference type="EMBL" id="WNBW01000001">
    <property type="protein sequence ID" value="MTU02990.1"/>
    <property type="molecule type" value="Genomic_DNA"/>
</dbReference>
<dbReference type="OrthoDB" id="5365529at2"/>
<evidence type="ECO:0000313" key="1">
    <source>
        <dbReference type="EMBL" id="CDB47013.1"/>
    </source>
</evidence>
<reference evidence="1" key="1">
    <citation type="submission" date="2012-11" db="EMBL/GenBank/DDBJ databases">
        <title>Dependencies among metagenomic species, viruses, plasmids and units of genetic variation.</title>
        <authorList>
            <person name="Nielsen H.B."/>
            <person name="Almeida M."/>
            <person name="Juncker A.S."/>
            <person name="Rasmussen S."/>
            <person name="Li J."/>
            <person name="Sunagawa S."/>
            <person name="Plichta D."/>
            <person name="Gautier L."/>
            <person name="Le Chatelier E."/>
            <person name="Peletier E."/>
            <person name="Bonde I."/>
            <person name="Nielsen T."/>
            <person name="Manichanh C."/>
            <person name="Arumugam M."/>
            <person name="Batto J."/>
            <person name="Santos M.B.Q.D."/>
            <person name="Blom N."/>
            <person name="Borruel N."/>
            <person name="Burgdorf K.S."/>
            <person name="Boumezbeur F."/>
            <person name="Casellas F."/>
            <person name="Dore J."/>
            <person name="Guarner F."/>
            <person name="Hansen T."/>
            <person name="Hildebrand F."/>
            <person name="Kaas R.S."/>
            <person name="Kennedy S."/>
            <person name="Kristiansen K."/>
            <person name="Kultima J.R."/>
            <person name="Leonard P."/>
            <person name="Levenez F."/>
            <person name="Lund O."/>
            <person name="Moumen B."/>
            <person name="Le Paslier D."/>
            <person name="Pons N."/>
            <person name="Pedersen O."/>
            <person name="Prifti E."/>
            <person name="Qin J."/>
            <person name="Raes J."/>
            <person name="Tap J."/>
            <person name="Tims S."/>
            <person name="Ussery D.W."/>
            <person name="Yamada T."/>
            <person name="MetaHit consortium"/>
            <person name="Renault P."/>
            <person name="Sicheritz-Ponten T."/>
            <person name="Bork P."/>
            <person name="Wang J."/>
            <person name="Brunak S."/>
            <person name="Ehrlich S.D."/>
        </authorList>
    </citation>
    <scope>NUCLEOTIDE SEQUENCE [LARGE SCALE GENOMIC DNA]</scope>
</reference>
<dbReference type="EMBL" id="CBDS010000102">
    <property type="protein sequence ID" value="CDB47013.1"/>
    <property type="molecule type" value="Genomic_DNA"/>
</dbReference>
<accession>A0A3G9GRF3</accession>
<accession>R6I9Y9</accession>
<dbReference type="AlphaFoldDB" id="A0A3G9GRF3"/>
<sequence length="147" mass="16864">MAKKQYFENLLGAMQESILKAHSMIENQHLNVMKRYFDESQKPLTFDIQYPRINPDTGELEYVLVQVPKIALVPMNSLKLKEMKLKFKVKLSSWDDGKSNDSGLLANILSSNKTDTDNFVDVELLFESNDPPEAVMKINDQMVKILP</sequence>
<evidence type="ECO:0000313" key="2">
    <source>
        <dbReference type="EMBL" id="MTT74859.1"/>
    </source>
</evidence>
<dbReference type="Pfam" id="PF11655">
    <property type="entry name" value="DUF2589"/>
    <property type="match status" value="1"/>
</dbReference>
<dbReference type="RefSeq" id="WP_021718926.1">
    <property type="nucleotide sequence ID" value="NZ_AP019004.1"/>
</dbReference>
<evidence type="ECO:0000313" key="4">
    <source>
        <dbReference type="Proteomes" id="UP000443070"/>
    </source>
</evidence>
<dbReference type="GeneID" id="49406787"/>
<dbReference type="EMBL" id="WNBM01000001">
    <property type="protein sequence ID" value="MTT74859.1"/>
    <property type="molecule type" value="Genomic_DNA"/>
</dbReference>
<dbReference type="InterPro" id="IPR024510">
    <property type="entry name" value="DUF2589"/>
</dbReference>
<dbReference type="Proteomes" id="UP000484547">
    <property type="component" value="Unassembled WGS sequence"/>
</dbReference>
<organism evidence="1">
    <name type="scientific">Phascolarctobacterium faecium</name>
    <dbReference type="NCBI Taxonomy" id="33025"/>
    <lineage>
        <taxon>Bacteria</taxon>
        <taxon>Bacillati</taxon>
        <taxon>Bacillota</taxon>
        <taxon>Negativicutes</taxon>
        <taxon>Acidaminococcales</taxon>
        <taxon>Acidaminococcaceae</taxon>
        <taxon>Phascolarctobacterium</taxon>
    </lineage>
</organism>
<evidence type="ECO:0000313" key="3">
    <source>
        <dbReference type="EMBL" id="MTU02990.1"/>
    </source>
</evidence>